<gene>
    <name evidence="2" type="ORF">Scep_028350</name>
</gene>
<keyword evidence="3" id="KW-1185">Reference proteome</keyword>
<sequence length="103" mass="11392">MIGLSALAPGRLWQTPSRHTQDVAAWWGSDCFPYPMWLTNQKHCSWPLGEPYSYGGTEPPYMLRGLLGSRSNMVDPSHPSLQGPLGESWTHDGTKSPGPLEEP</sequence>
<reference evidence="2 3" key="1">
    <citation type="submission" date="2024-01" db="EMBL/GenBank/DDBJ databases">
        <title>Genome assemblies of Stephania.</title>
        <authorList>
            <person name="Yang L."/>
        </authorList>
    </citation>
    <scope>NUCLEOTIDE SEQUENCE [LARGE SCALE GENOMIC DNA]</scope>
    <source>
        <strain evidence="2">JXDWG</strain>
        <tissue evidence="2">Leaf</tissue>
    </source>
</reference>
<organism evidence="2 3">
    <name type="scientific">Stephania cephalantha</name>
    <dbReference type="NCBI Taxonomy" id="152367"/>
    <lineage>
        <taxon>Eukaryota</taxon>
        <taxon>Viridiplantae</taxon>
        <taxon>Streptophyta</taxon>
        <taxon>Embryophyta</taxon>
        <taxon>Tracheophyta</taxon>
        <taxon>Spermatophyta</taxon>
        <taxon>Magnoliopsida</taxon>
        <taxon>Ranunculales</taxon>
        <taxon>Menispermaceae</taxon>
        <taxon>Menispermoideae</taxon>
        <taxon>Cissampelideae</taxon>
        <taxon>Stephania</taxon>
    </lineage>
</organism>
<dbReference type="EMBL" id="JBBNAG010000012">
    <property type="protein sequence ID" value="KAK9089268.1"/>
    <property type="molecule type" value="Genomic_DNA"/>
</dbReference>
<name>A0AAP0EDM2_9MAGN</name>
<evidence type="ECO:0000313" key="2">
    <source>
        <dbReference type="EMBL" id="KAK9089268.1"/>
    </source>
</evidence>
<evidence type="ECO:0000256" key="1">
    <source>
        <dbReference type="SAM" id="MobiDB-lite"/>
    </source>
</evidence>
<protein>
    <submittedName>
        <fullName evidence="2">Uncharacterized protein</fullName>
    </submittedName>
</protein>
<proteinExistence type="predicted"/>
<comment type="caution">
    <text evidence="2">The sequence shown here is derived from an EMBL/GenBank/DDBJ whole genome shotgun (WGS) entry which is preliminary data.</text>
</comment>
<accession>A0AAP0EDM2</accession>
<dbReference type="Proteomes" id="UP001419268">
    <property type="component" value="Unassembled WGS sequence"/>
</dbReference>
<evidence type="ECO:0000313" key="3">
    <source>
        <dbReference type="Proteomes" id="UP001419268"/>
    </source>
</evidence>
<dbReference type="AlphaFoldDB" id="A0AAP0EDM2"/>
<feature type="region of interest" description="Disordered" evidence="1">
    <location>
        <begin position="72"/>
        <end position="103"/>
    </location>
</feature>